<comment type="caution">
    <text evidence="1">The sequence shown here is derived from an EMBL/GenBank/DDBJ whole genome shotgun (WGS) entry which is preliminary data.</text>
</comment>
<evidence type="ECO:0000313" key="1">
    <source>
        <dbReference type="EMBL" id="CAI3980734.1"/>
    </source>
</evidence>
<dbReference type="EMBL" id="CAMXCT020000580">
    <property type="protein sequence ID" value="CAL1134109.1"/>
    <property type="molecule type" value="Genomic_DNA"/>
</dbReference>
<sequence length="161" mass="18248">MCNAPCVHMLKNGSCHLGFACGFCHFVHGRKKKLDKSQRSILQEADTGQRLAIILPHIIQKMAQLADPEVGKLAHMLRQQLQLVTESSRENNDNFHKKLRQVQIHRSLERMNCSALFDLAMPALPENILQTFAAVQSQMFPFLSPGEQMVLPEGSVLKFWL</sequence>
<name>A0A9P1FKN0_9DINO</name>
<gene>
    <name evidence="1" type="ORF">C1SCF055_LOCUS8593</name>
</gene>
<protein>
    <submittedName>
        <fullName evidence="3">C3H1-type domain-containing protein</fullName>
    </submittedName>
</protein>
<reference evidence="2" key="2">
    <citation type="submission" date="2024-04" db="EMBL/GenBank/DDBJ databases">
        <authorList>
            <person name="Chen Y."/>
            <person name="Shah S."/>
            <person name="Dougan E. K."/>
            <person name="Thang M."/>
            <person name="Chan C."/>
        </authorList>
    </citation>
    <scope>NUCLEOTIDE SEQUENCE [LARGE SCALE GENOMIC DNA]</scope>
</reference>
<organism evidence="1">
    <name type="scientific">Cladocopium goreaui</name>
    <dbReference type="NCBI Taxonomy" id="2562237"/>
    <lineage>
        <taxon>Eukaryota</taxon>
        <taxon>Sar</taxon>
        <taxon>Alveolata</taxon>
        <taxon>Dinophyceae</taxon>
        <taxon>Suessiales</taxon>
        <taxon>Symbiodiniaceae</taxon>
        <taxon>Cladocopium</taxon>
    </lineage>
</organism>
<reference evidence="1" key="1">
    <citation type="submission" date="2022-10" db="EMBL/GenBank/DDBJ databases">
        <authorList>
            <person name="Chen Y."/>
            <person name="Dougan E. K."/>
            <person name="Chan C."/>
            <person name="Rhodes N."/>
            <person name="Thang M."/>
        </authorList>
    </citation>
    <scope>NUCLEOTIDE SEQUENCE</scope>
</reference>
<keyword evidence="4" id="KW-1185">Reference proteome</keyword>
<dbReference type="EMBL" id="CAMXCT030000580">
    <property type="protein sequence ID" value="CAL4768046.1"/>
    <property type="molecule type" value="Genomic_DNA"/>
</dbReference>
<dbReference type="Proteomes" id="UP001152797">
    <property type="component" value="Unassembled WGS sequence"/>
</dbReference>
<evidence type="ECO:0000313" key="2">
    <source>
        <dbReference type="EMBL" id="CAL1134109.1"/>
    </source>
</evidence>
<proteinExistence type="predicted"/>
<accession>A0A9P1FKN0</accession>
<dbReference type="AlphaFoldDB" id="A0A9P1FKN0"/>
<evidence type="ECO:0000313" key="4">
    <source>
        <dbReference type="Proteomes" id="UP001152797"/>
    </source>
</evidence>
<evidence type="ECO:0000313" key="3">
    <source>
        <dbReference type="EMBL" id="CAL4768046.1"/>
    </source>
</evidence>
<dbReference type="EMBL" id="CAMXCT010000580">
    <property type="protein sequence ID" value="CAI3980734.1"/>
    <property type="molecule type" value="Genomic_DNA"/>
</dbReference>